<evidence type="ECO:0000256" key="1">
    <source>
        <dbReference type="SAM" id="MobiDB-lite"/>
    </source>
</evidence>
<dbReference type="Proteomes" id="UP000075714">
    <property type="component" value="Unassembled WGS sequence"/>
</dbReference>
<name>A0A150G1X8_GONPE</name>
<sequence>MGSGHAAGGEGGGCDSACSCGDQYDAPPPADAYAGTGVDPFPVVDLNSLSGVFVVPTNGSVALRGLELWGVALPTSPTPLTPAAFLALSAFKLPPPPPVSSSAGNRTEAMGAASSGRLPLQLSNLFISTPSCAALSLHQDFACRFSPSPNFTITPTSLTVHRLTTPTADIANVKLVCAGKPAPVSCLAASAATGPQLLASLRTFQAQARTAAAAAAPYSGTTASMPIYLHVCRNLTFTGNGSVPTVSDVDYGSSANSTAGNTTEGVDSGAAATAVSRIELVGVQVVIAGPPAAATLSSASSGWTEGTLRDGLGLTAVPANGSTASADATLTSAAPSTVLDLAGTGGLFYIGLFSGGASVELRDLTIRNPPLGPQGQNPWSLLRAFLWTFDFRRRLLGASKTRLKGLRLTIELQPDELAFWLAEGKGGVATVPRELWPNFCAEQGGSFFGKTDMQEVAAPPGWRSLRVGSLRTWSDTSLFTDLVLTGPLAAGCCCPEGGSGGGGEGGDCIGEASHGGSSDGGGGAAPAECACPLCAVLPEGAAWSDYSPQPPPPISDDTNRNHHHPPCPGNTSQPPVKPPTRFYLSDIAIIGDFLYPSLLSTPTNRTDMAVAWLLDGTVTQLRPPWMNDTSTTTRLPASITGLTAINGAGAGAAAATAAAAAFDVSYVAGALALRGANASLTLRALTLANLPAAGLYALPLPPSGR</sequence>
<reference evidence="3" key="1">
    <citation type="journal article" date="2016" name="Nat. Commun.">
        <title>The Gonium pectorale genome demonstrates co-option of cell cycle regulation during the evolution of multicellularity.</title>
        <authorList>
            <person name="Hanschen E.R."/>
            <person name="Marriage T.N."/>
            <person name="Ferris P.J."/>
            <person name="Hamaji T."/>
            <person name="Toyoda A."/>
            <person name="Fujiyama A."/>
            <person name="Neme R."/>
            <person name="Noguchi H."/>
            <person name="Minakuchi Y."/>
            <person name="Suzuki M."/>
            <person name="Kawai-Toyooka H."/>
            <person name="Smith D.R."/>
            <person name="Sparks H."/>
            <person name="Anderson J."/>
            <person name="Bakaric R."/>
            <person name="Luria V."/>
            <person name="Karger A."/>
            <person name="Kirschner M.W."/>
            <person name="Durand P.M."/>
            <person name="Michod R.E."/>
            <person name="Nozaki H."/>
            <person name="Olson B.J."/>
        </authorList>
    </citation>
    <scope>NUCLEOTIDE SEQUENCE [LARGE SCALE GENOMIC DNA]</scope>
    <source>
        <strain evidence="3">NIES-2863</strain>
    </source>
</reference>
<proteinExistence type="predicted"/>
<evidence type="ECO:0000313" key="2">
    <source>
        <dbReference type="EMBL" id="KXZ43824.1"/>
    </source>
</evidence>
<comment type="caution">
    <text evidence="2">The sequence shown here is derived from an EMBL/GenBank/DDBJ whole genome shotgun (WGS) entry which is preliminary data.</text>
</comment>
<dbReference type="OrthoDB" id="550951at2759"/>
<dbReference type="AlphaFoldDB" id="A0A150G1X8"/>
<accession>A0A150G1X8</accession>
<gene>
    <name evidence="2" type="ORF">GPECTOR_79g103</name>
</gene>
<dbReference type="EMBL" id="LSYV01000080">
    <property type="protein sequence ID" value="KXZ43824.1"/>
    <property type="molecule type" value="Genomic_DNA"/>
</dbReference>
<protein>
    <submittedName>
        <fullName evidence="2">Uncharacterized protein</fullName>
    </submittedName>
</protein>
<keyword evidence="3" id="KW-1185">Reference proteome</keyword>
<feature type="region of interest" description="Disordered" evidence="1">
    <location>
        <begin position="545"/>
        <end position="578"/>
    </location>
</feature>
<evidence type="ECO:0000313" key="3">
    <source>
        <dbReference type="Proteomes" id="UP000075714"/>
    </source>
</evidence>
<organism evidence="2 3">
    <name type="scientific">Gonium pectorale</name>
    <name type="common">Green alga</name>
    <dbReference type="NCBI Taxonomy" id="33097"/>
    <lineage>
        <taxon>Eukaryota</taxon>
        <taxon>Viridiplantae</taxon>
        <taxon>Chlorophyta</taxon>
        <taxon>core chlorophytes</taxon>
        <taxon>Chlorophyceae</taxon>
        <taxon>CS clade</taxon>
        <taxon>Chlamydomonadales</taxon>
        <taxon>Volvocaceae</taxon>
        <taxon>Gonium</taxon>
    </lineage>
</organism>